<evidence type="ECO:0000313" key="2">
    <source>
        <dbReference type="Proteomes" id="UP001164020"/>
    </source>
</evidence>
<gene>
    <name evidence="1" type="ORF">OH818_26610</name>
</gene>
<organism evidence="1 2">
    <name type="scientific">Jiella pelagia</name>
    <dbReference type="NCBI Taxonomy" id="2986949"/>
    <lineage>
        <taxon>Bacteria</taxon>
        <taxon>Pseudomonadati</taxon>
        <taxon>Pseudomonadota</taxon>
        <taxon>Alphaproteobacteria</taxon>
        <taxon>Hyphomicrobiales</taxon>
        <taxon>Aurantimonadaceae</taxon>
        <taxon>Jiella</taxon>
    </lineage>
</organism>
<dbReference type="EMBL" id="CP114029">
    <property type="protein sequence ID" value="WAP68774.1"/>
    <property type="molecule type" value="Genomic_DNA"/>
</dbReference>
<evidence type="ECO:0000313" key="1">
    <source>
        <dbReference type="EMBL" id="WAP68774.1"/>
    </source>
</evidence>
<protein>
    <submittedName>
        <fullName evidence="1">DUF1127 domain-containing protein</fullName>
    </submittedName>
</protein>
<reference evidence="1" key="1">
    <citation type="submission" date="2022-12" db="EMBL/GenBank/DDBJ databases">
        <title>Jiella pelagia sp. nov., isolated from phosphonate enriched culture of Northwest Pacific surface seawater.</title>
        <authorList>
            <person name="Shin D.Y."/>
            <person name="Hwang C.Y."/>
        </authorList>
    </citation>
    <scope>NUCLEOTIDE SEQUENCE</scope>
    <source>
        <strain evidence="1">HL-NP1</strain>
    </source>
</reference>
<dbReference type="Proteomes" id="UP001164020">
    <property type="component" value="Chromosome"/>
</dbReference>
<sequence length="86" mass="9528">MPEHVGDPALDRLGRLREKASALPPLASGLRSLAATAVYAVKTAARRSKMRRDMLTLSDDQLRDVGLSRDAALREAERIAWRGDWT</sequence>
<accession>A0ABY7BY52</accession>
<keyword evidence="2" id="KW-1185">Reference proteome</keyword>
<name>A0ABY7BY52_9HYPH</name>
<proteinExistence type="predicted"/>